<comment type="similarity">
    <text evidence="1">Belongs to the MscS (TC 1.A.23) family.</text>
</comment>
<keyword evidence="1" id="KW-0407">Ion channel</keyword>
<proteinExistence type="inferred from homology"/>
<dbReference type="Proteomes" id="UP000614811">
    <property type="component" value="Unassembled WGS sequence"/>
</dbReference>
<feature type="transmembrane region" description="Helical" evidence="1">
    <location>
        <begin position="12"/>
        <end position="31"/>
    </location>
</feature>
<reference evidence="2" key="1">
    <citation type="journal article" date="2014" name="Int. J. Syst. Evol. Microbiol.">
        <title>Complete genome sequence of Corynebacterium casei LMG S-19264T (=DSM 44701T), isolated from a smear-ripened cheese.</title>
        <authorList>
            <consortium name="US DOE Joint Genome Institute (JGI-PGF)"/>
            <person name="Walter F."/>
            <person name="Albersmeier A."/>
            <person name="Kalinowski J."/>
            <person name="Ruckert C."/>
        </authorList>
    </citation>
    <scope>NUCLEOTIDE SEQUENCE</scope>
    <source>
        <strain evidence="2">KCTC 12711</strain>
    </source>
</reference>
<keyword evidence="1" id="KW-0472">Membrane</keyword>
<protein>
    <recommendedName>
        <fullName evidence="1">Small-conductance mechanosensitive channel</fullName>
    </recommendedName>
</protein>
<comment type="caution">
    <text evidence="2">The sequence shown here is derived from an EMBL/GenBank/DDBJ whole genome shotgun (WGS) entry which is preliminary data.</text>
</comment>
<dbReference type="Gene3D" id="3.30.70.100">
    <property type="match status" value="1"/>
</dbReference>
<organism evidence="2 3">
    <name type="scientific">Arenicella chitinivorans</name>
    <dbReference type="NCBI Taxonomy" id="1329800"/>
    <lineage>
        <taxon>Bacteria</taxon>
        <taxon>Pseudomonadati</taxon>
        <taxon>Pseudomonadota</taxon>
        <taxon>Gammaproteobacteria</taxon>
        <taxon>Arenicellales</taxon>
        <taxon>Arenicellaceae</taxon>
        <taxon>Arenicella</taxon>
    </lineage>
</organism>
<evidence type="ECO:0000256" key="1">
    <source>
        <dbReference type="RuleBase" id="RU369025"/>
    </source>
</evidence>
<reference evidence="2" key="2">
    <citation type="submission" date="2020-09" db="EMBL/GenBank/DDBJ databases">
        <authorList>
            <person name="Sun Q."/>
            <person name="Kim S."/>
        </authorList>
    </citation>
    <scope>NUCLEOTIDE SEQUENCE</scope>
    <source>
        <strain evidence="2">KCTC 12711</strain>
    </source>
</reference>
<dbReference type="EMBL" id="BMXA01000003">
    <property type="protein sequence ID" value="GHA12486.1"/>
    <property type="molecule type" value="Genomic_DNA"/>
</dbReference>
<dbReference type="GO" id="GO:0005886">
    <property type="term" value="C:plasma membrane"/>
    <property type="evidence" value="ECO:0007669"/>
    <property type="project" value="UniProtKB-SubCell"/>
</dbReference>
<gene>
    <name evidence="2" type="ORF">GCM10008090_22980</name>
</gene>
<dbReference type="GO" id="GO:0008381">
    <property type="term" value="F:mechanosensitive monoatomic ion channel activity"/>
    <property type="evidence" value="ECO:0007669"/>
    <property type="project" value="InterPro"/>
</dbReference>
<feature type="transmembrane region" description="Helical" evidence="1">
    <location>
        <begin position="81"/>
        <end position="99"/>
    </location>
</feature>
<dbReference type="InterPro" id="IPR045275">
    <property type="entry name" value="MscS_archaea/bacteria_type"/>
</dbReference>
<name>A0A918RTS0_9GAMM</name>
<dbReference type="InterPro" id="IPR011066">
    <property type="entry name" value="MscS_channel_C_sf"/>
</dbReference>
<dbReference type="RefSeq" id="WP_189401148.1">
    <property type="nucleotide sequence ID" value="NZ_BMXA01000003.1"/>
</dbReference>
<keyword evidence="1" id="KW-1133">Transmembrane helix</keyword>
<dbReference type="PANTHER" id="PTHR30221">
    <property type="entry name" value="SMALL-CONDUCTANCE MECHANOSENSITIVE CHANNEL"/>
    <property type="match status" value="1"/>
</dbReference>
<keyword evidence="1" id="KW-0812">Transmembrane</keyword>
<dbReference type="PANTHER" id="PTHR30221:SF1">
    <property type="entry name" value="SMALL-CONDUCTANCE MECHANOSENSITIVE CHANNEL"/>
    <property type="match status" value="1"/>
</dbReference>
<feature type="transmembrane region" description="Helical" evidence="1">
    <location>
        <begin position="52"/>
        <end position="69"/>
    </location>
</feature>
<keyword evidence="1" id="KW-1003">Cell membrane</keyword>
<keyword evidence="1" id="KW-0813">Transport</keyword>
<evidence type="ECO:0000313" key="3">
    <source>
        <dbReference type="Proteomes" id="UP000614811"/>
    </source>
</evidence>
<keyword evidence="1" id="KW-0406">Ion transport</keyword>
<dbReference type="SUPFAM" id="SSF82689">
    <property type="entry name" value="Mechanosensitive channel protein MscS (YggB), C-terminal domain"/>
    <property type="match status" value="1"/>
</dbReference>
<keyword evidence="1" id="KW-0997">Cell inner membrane</keyword>
<evidence type="ECO:0000313" key="2">
    <source>
        <dbReference type="EMBL" id="GHA12486.1"/>
    </source>
</evidence>
<keyword evidence="3" id="KW-1185">Reference proteome</keyword>
<comment type="subunit">
    <text evidence="1">Homoheptamer.</text>
</comment>
<comment type="subcellular location">
    <subcellularLocation>
        <location evidence="1">Cell inner membrane</location>
        <topology evidence="1">Multi-pass membrane protein</topology>
    </subcellularLocation>
</comment>
<sequence>MTLPDLSNVFTLLSLQDILTIGVSLLLMALAKPFCSWLNPEENLTTRVSMMRLLNFLIIMAVLTSVFILPKSALLSRFTQSLIVIYFAVLSTQAINYFVRRRFGKVRQTNNKTTISDTYSSRGLSLFVAAVIAIIALVSCLRILGLNSLLEAGGALGIIGLFLAMTQGSWAPDIISGLIILNSRLCEEGDVIQFDLDGNTIVASVFKTKLFHTECLDLANNHRLMLRNARLRDVGIQNLSRFASAKGLRECLLFNIDYQHSKQEVTEMIMRAFAEIDRVEGLREEQFKPEIMVQETGDYAVTWAVYYYIKDVKRLLRIKQIFRGHILAESVRSGISLATPSLQNNEVQIRPNDAQ</sequence>
<feature type="transmembrane region" description="Helical" evidence="1">
    <location>
        <begin position="119"/>
        <end position="138"/>
    </location>
</feature>
<accession>A0A918RTS0</accession>
<comment type="function">
    <text evidence="1">Mechanosensitive channel that participates in the regulation of osmotic pressure changes within the cell, opening in response to stretch forces in the membrane lipid bilayer, without the need for other proteins. Contributes to normal resistance to hypoosmotic shock. Forms an ion channel of 1.0 nanosiemens conductance with a slight preference for anions.</text>
</comment>
<dbReference type="AlphaFoldDB" id="A0A918RTS0"/>